<evidence type="ECO:0000256" key="9">
    <source>
        <dbReference type="PIRNR" id="PIRNR000477"/>
    </source>
</evidence>
<dbReference type="PANTHER" id="PTHR11904">
    <property type="entry name" value="METHYLTHIOADENOSINE/PURINE NUCLEOSIDE PHOSPHORYLASE"/>
    <property type="match status" value="1"/>
</dbReference>
<dbReference type="GO" id="GO:0005737">
    <property type="term" value="C:cytoplasm"/>
    <property type="evidence" value="ECO:0007669"/>
    <property type="project" value="TreeGrafter"/>
</dbReference>
<dbReference type="GO" id="GO:0009116">
    <property type="term" value="P:nucleoside metabolic process"/>
    <property type="evidence" value="ECO:0007669"/>
    <property type="project" value="InterPro"/>
</dbReference>
<feature type="binding site" evidence="10">
    <location>
        <begin position="87"/>
        <end position="89"/>
    </location>
    <ligand>
        <name>phosphate</name>
        <dbReference type="ChEBI" id="CHEBI:43474"/>
    </ligand>
</feature>
<keyword evidence="5" id="KW-0597">Phosphoprotein</keyword>
<feature type="domain" description="Nucleoside phosphorylase" evidence="11">
    <location>
        <begin position="31"/>
        <end position="276"/>
    </location>
</feature>
<keyword evidence="13" id="KW-1185">Reference proteome</keyword>
<feature type="binding site" evidence="10">
    <location>
        <position position="119"/>
    </location>
    <ligand>
        <name>phosphate</name>
        <dbReference type="ChEBI" id="CHEBI:43474"/>
    </ligand>
</feature>
<feature type="binding site" evidence="10">
    <location>
        <position position="36"/>
    </location>
    <ligand>
        <name>phosphate</name>
        <dbReference type="ChEBI" id="CHEBI:43474"/>
    </ligand>
</feature>
<dbReference type="CDD" id="cd09009">
    <property type="entry name" value="PNP-EcPNPII_like"/>
    <property type="match status" value="1"/>
</dbReference>
<dbReference type="InterPro" id="IPR011268">
    <property type="entry name" value="Purine_phosphorylase"/>
</dbReference>
<evidence type="ECO:0000256" key="2">
    <source>
        <dbReference type="ARBA" id="ARBA00005058"/>
    </source>
</evidence>
<dbReference type="NCBIfam" id="NF006054">
    <property type="entry name" value="PRK08202.1"/>
    <property type="match status" value="1"/>
</dbReference>
<dbReference type="EC" id="2.4.2.1" evidence="9"/>
<reference evidence="12 13" key="1">
    <citation type="submission" date="2018-07" db="EMBL/GenBank/DDBJ databases">
        <title>Genomic Encyclopedia of Type Strains, Phase IV (KMG-IV): sequencing the most valuable type-strain genomes for metagenomic binning, comparative biology and taxonomic classification.</title>
        <authorList>
            <person name="Goeker M."/>
        </authorList>
    </citation>
    <scope>NUCLEOTIDE SEQUENCE [LARGE SCALE GENOMIC DNA]</scope>
    <source>
        <strain evidence="12 13">DSM 27016</strain>
    </source>
</reference>
<dbReference type="EMBL" id="QPJT01000008">
    <property type="protein sequence ID" value="RCX17166.1"/>
    <property type="molecule type" value="Genomic_DNA"/>
</dbReference>
<gene>
    <name evidence="12" type="ORF">DFR58_10860</name>
</gene>
<organism evidence="12 13">
    <name type="scientific">Anaerobacterium chartisolvens</name>
    <dbReference type="NCBI Taxonomy" id="1297424"/>
    <lineage>
        <taxon>Bacteria</taxon>
        <taxon>Bacillati</taxon>
        <taxon>Bacillota</taxon>
        <taxon>Clostridia</taxon>
        <taxon>Eubacteriales</taxon>
        <taxon>Oscillospiraceae</taxon>
        <taxon>Anaerobacterium</taxon>
    </lineage>
</organism>
<dbReference type="Proteomes" id="UP000253034">
    <property type="component" value="Unassembled WGS sequence"/>
</dbReference>
<evidence type="ECO:0000256" key="7">
    <source>
        <dbReference type="ARBA" id="ARBA00022679"/>
    </source>
</evidence>
<evidence type="ECO:0000256" key="4">
    <source>
        <dbReference type="ARBA" id="ARBA00011233"/>
    </source>
</evidence>
<evidence type="ECO:0000256" key="3">
    <source>
        <dbReference type="ARBA" id="ARBA00006751"/>
    </source>
</evidence>
<dbReference type="NCBIfam" id="TIGR01700">
    <property type="entry name" value="PNPH"/>
    <property type="match status" value="1"/>
</dbReference>
<dbReference type="NCBIfam" id="TIGR01697">
    <property type="entry name" value="PNPH-PUNA-XAPA"/>
    <property type="match status" value="1"/>
</dbReference>
<feature type="binding site" evidence="10">
    <location>
        <position position="199"/>
    </location>
    <ligand>
        <name>a purine D-ribonucleoside</name>
        <dbReference type="ChEBI" id="CHEBI:142355"/>
    </ligand>
</feature>
<name>A0A369B9C9_9FIRM</name>
<evidence type="ECO:0000313" key="12">
    <source>
        <dbReference type="EMBL" id="RCX17166.1"/>
    </source>
</evidence>
<feature type="binding site" evidence="10">
    <location>
        <position position="67"/>
    </location>
    <ligand>
        <name>phosphate</name>
        <dbReference type="ChEBI" id="CHEBI:43474"/>
    </ligand>
</feature>
<keyword evidence="6 9" id="KW-0328">Glycosyltransferase</keyword>
<comment type="caution">
    <text evidence="12">The sequence shown here is derived from an EMBL/GenBank/DDBJ whole genome shotgun (WGS) entry which is preliminary data.</text>
</comment>
<proteinExistence type="inferred from homology"/>
<dbReference type="Pfam" id="PF01048">
    <property type="entry name" value="PNP_UDP_1"/>
    <property type="match status" value="1"/>
</dbReference>
<protein>
    <recommendedName>
        <fullName evidence="9">Purine nucleoside phosphorylase</fullName>
        <ecNumber evidence="9">2.4.2.1</ecNumber>
    </recommendedName>
    <alternativeName>
        <fullName evidence="9">Inosine-guanosine phosphorylase</fullName>
    </alternativeName>
</protein>
<dbReference type="OrthoDB" id="1523230at2"/>
<dbReference type="SUPFAM" id="SSF53167">
    <property type="entry name" value="Purine and uridine phosphorylases"/>
    <property type="match status" value="1"/>
</dbReference>
<evidence type="ECO:0000313" key="13">
    <source>
        <dbReference type="Proteomes" id="UP000253034"/>
    </source>
</evidence>
<comment type="subunit">
    <text evidence="4">Homotrimer.</text>
</comment>
<comment type="pathway">
    <text evidence="2 9">Purine metabolism; purine nucleoside salvage.</text>
</comment>
<evidence type="ECO:0000259" key="11">
    <source>
        <dbReference type="Pfam" id="PF01048"/>
    </source>
</evidence>
<dbReference type="AlphaFoldDB" id="A0A369B9C9"/>
<dbReference type="PIRSF" id="PIRSF000477">
    <property type="entry name" value="PurNPase"/>
    <property type="match status" value="1"/>
</dbReference>
<comment type="similarity">
    <text evidence="3 9">Belongs to the PNP/MTAP phosphorylase family.</text>
</comment>
<dbReference type="GO" id="GO:0004731">
    <property type="term" value="F:purine-nucleoside phosphorylase activity"/>
    <property type="evidence" value="ECO:0007669"/>
    <property type="project" value="UniProtKB-EC"/>
</dbReference>
<dbReference type="PANTHER" id="PTHR11904:SF9">
    <property type="entry name" value="PURINE NUCLEOSIDE PHOSPHORYLASE-RELATED"/>
    <property type="match status" value="1"/>
</dbReference>
<dbReference type="Gene3D" id="3.40.50.1580">
    <property type="entry name" value="Nucleoside phosphorylase domain"/>
    <property type="match status" value="1"/>
</dbReference>
<evidence type="ECO:0000256" key="8">
    <source>
        <dbReference type="ARBA" id="ARBA00048556"/>
    </source>
</evidence>
<feature type="binding site" evidence="10">
    <location>
        <position position="218"/>
    </location>
    <ligand>
        <name>phosphate</name>
        <dbReference type="ChEBI" id="CHEBI:43474"/>
    </ligand>
</feature>
<accession>A0A369B9C9</accession>
<comment type="catalytic activity">
    <reaction evidence="8">
        <text>a purine 2'-deoxy-D-ribonucleoside + phosphate = a purine nucleobase + 2-deoxy-alpha-D-ribose 1-phosphate</text>
        <dbReference type="Rhea" id="RHEA:36431"/>
        <dbReference type="ChEBI" id="CHEBI:26386"/>
        <dbReference type="ChEBI" id="CHEBI:43474"/>
        <dbReference type="ChEBI" id="CHEBI:57259"/>
        <dbReference type="ChEBI" id="CHEBI:142361"/>
        <dbReference type="EC" id="2.4.2.1"/>
    </reaction>
</comment>
<dbReference type="InterPro" id="IPR011270">
    <property type="entry name" value="Pur_Nuc_Pase_Ino/Guo-sp"/>
</dbReference>
<dbReference type="PROSITE" id="PS01240">
    <property type="entry name" value="PNP_MTAP_2"/>
    <property type="match status" value="1"/>
</dbReference>
<dbReference type="InterPro" id="IPR000845">
    <property type="entry name" value="Nucleoside_phosphorylase_d"/>
</dbReference>
<evidence type="ECO:0000256" key="10">
    <source>
        <dbReference type="PIRSR" id="PIRSR000477-2"/>
    </source>
</evidence>
<dbReference type="FunFam" id="3.40.50.1580:FF:000010">
    <property type="entry name" value="Purine nucleoside phosphorylase"/>
    <property type="match status" value="1"/>
</dbReference>
<dbReference type="InterPro" id="IPR018099">
    <property type="entry name" value="Purine_phosphorylase-2_CS"/>
</dbReference>
<feature type="binding site" evidence="10">
    <location>
        <position position="241"/>
    </location>
    <ligand>
        <name>a purine D-ribonucleoside</name>
        <dbReference type="ChEBI" id="CHEBI:142355"/>
    </ligand>
</feature>
<sequence>MESIQKDDFYRKALEAAEFIRGKLKVQPEAGIVLGSGLGPLVNEMEDTTEIAYSDIPNFPVTTVEGHSGVLIAGRLGGRPVLAMKGRFHYYEGYEVSQVVFHIRVFKLLGLDKLIVTNAAGGVNKNFKPGTLMLIKDHISFFSPSPLRGKNADEFGVRFPDMSEAYSRELIDLARAAAEVSGTDIQEGIYAFTKGPMYETPAEINALRILGADAVGMSTVPEVITARHAGMKVLGISCITNMAAGILNQPLSHEEVMKTAKEVEGMFMRLVKAIVEKL</sequence>
<dbReference type="UniPathway" id="UPA00606"/>
<evidence type="ECO:0000256" key="6">
    <source>
        <dbReference type="ARBA" id="ARBA00022676"/>
    </source>
</evidence>
<evidence type="ECO:0000256" key="5">
    <source>
        <dbReference type="ARBA" id="ARBA00022553"/>
    </source>
</evidence>
<dbReference type="InterPro" id="IPR035994">
    <property type="entry name" value="Nucleoside_phosphorylase_sf"/>
</dbReference>
<evidence type="ECO:0000256" key="1">
    <source>
        <dbReference type="ARBA" id="ARBA00002678"/>
    </source>
</evidence>
<dbReference type="RefSeq" id="WP_114297402.1">
    <property type="nucleotide sequence ID" value="NZ_QPJT01000008.1"/>
</dbReference>
<comment type="function">
    <text evidence="1">The purine nucleoside phosphorylases catalyze the phosphorolytic breakdown of the N-glycosidic bond in the beta-(deoxy)ribonucleoside molecules, with the formation of the corresponding free purine bases and pentose-1-phosphate. Cleaves guanosine, inosine, 2'-deoxyguanosine and 2'-deoxyinosine.</text>
</comment>
<keyword evidence="7 9" id="KW-0808">Transferase</keyword>